<name>A0ABD3PWU9_9STRA</name>
<gene>
    <name evidence="4" type="ORF">HJC23_002452</name>
</gene>
<dbReference type="Proteomes" id="UP001516023">
    <property type="component" value="Unassembled WGS sequence"/>
</dbReference>
<evidence type="ECO:0000259" key="3">
    <source>
        <dbReference type="Pfam" id="PF01105"/>
    </source>
</evidence>
<keyword evidence="5" id="KW-1185">Reference proteome</keyword>
<proteinExistence type="predicted"/>
<organism evidence="4 5">
    <name type="scientific">Cyclotella cryptica</name>
    <dbReference type="NCBI Taxonomy" id="29204"/>
    <lineage>
        <taxon>Eukaryota</taxon>
        <taxon>Sar</taxon>
        <taxon>Stramenopiles</taxon>
        <taxon>Ochrophyta</taxon>
        <taxon>Bacillariophyta</taxon>
        <taxon>Coscinodiscophyceae</taxon>
        <taxon>Thalassiosirophycidae</taxon>
        <taxon>Stephanodiscales</taxon>
        <taxon>Stephanodiscaceae</taxon>
        <taxon>Cyclotella</taxon>
    </lineage>
</organism>
<feature type="coiled-coil region" evidence="1">
    <location>
        <begin position="267"/>
        <end position="319"/>
    </location>
</feature>
<feature type="signal peptide" evidence="2">
    <location>
        <begin position="1"/>
        <end position="36"/>
    </location>
</feature>
<evidence type="ECO:0000256" key="1">
    <source>
        <dbReference type="SAM" id="Coils"/>
    </source>
</evidence>
<dbReference type="InterPro" id="IPR009038">
    <property type="entry name" value="GOLD_dom"/>
</dbReference>
<dbReference type="EMBL" id="JABMIG020000109">
    <property type="protein sequence ID" value="KAL3791821.1"/>
    <property type="molecule type" value="Genomic_DNA"/>
</dbReference>
<feature type="domain" description="GOLD" evidence="3">
    <location>
        <begin position="185"/>
        <end position="365"/>
    </location>
</feature>
<comment type="caution">
    <text evidence="4">The sequence shown here is derived from an EMBL/GenBank/DDBJ whole genome shotgun (WGS) entry which is preliminary data.</text>
</comment>
<accession>A0ABD3PWU9</accession>
<dbReference type="AlphaFoldDB" id="A0ABD3PWU9"/>
<keyword evidence="1" id="KW-0175">Coiled coil</keyword>
<sequence length="375" mass="43311">MSSQYRRRHPHSPTPCHAMCLLQPLLLILLAIPTRSLRHHLETPIRRRQTHCIYHLLEASSIATFEVFISNADNEGELSAMVQIEGPVAPSSVNSGTAATGVTNRNDGMGAQLLRAIEKWPSFVQSNRHHFQDAGIIHHAFHVDFTDSGIIDGFIDTRAVDVERRVREQNKIEAERQRREEGREIYEESNAIERIVPDSFEPYQWTKAIKSSGWYRMCVQAEESNVYVEMDIRSSADNELGGVDPKTGHVYTHEMREELDEMERILRSNAFSAKEEEENRLAEEELRKEIADQVKDYDLEDTRKLLSEMNSLVMQLQTRQGAFMKRSKGHELQARRNYRRIVRSGMMETLLYLLITGYQVYTIHSWLLSNSLLGR</sequence>
<dbReference type="Pfam" id="PF01105">
    <property type="entry name" value="EMP24_GP25L"/>
    <property type="match status" value="1"/>
</dbReference>
<evidence type="ECO:0000313" key="4">
    <source>
        <dbReference type="EMBL" id="KAL3791821.1"/>
    </source>
</evidence>
<evidence type="ECO:0000313" key="5">
    <source>
        <dbReference type="Proteomes" id="UP001516023"/>
    </source>
</evidence>
<evidence type="ECO:0000256" key="2">
    <source>
        <dbReference type="SAM" id="SignalP"/>
    </source>
</evidence>
<reference evidence="4 5" key="1">
    <citation type="journal article" date="2020" name="G3 (Bethesda)">
        <title>Improved Reference Genome for Cyclotella cryptica CCMP332, a Model for Cell Wall Morphogenesis, Salinity Adaptation, and Lipid Production in Diatoms (Bacillariophyta).</title>
        <authorList>
            <person name="Roberts W.R."/>
            <person name="Downey K.M."/>
            <person name="Ruck E.C."/>
            <person name="Traller J.C."/>
            <person name="Alverson A.J."/>
        </authorList>
    </citation>
    <scope>NUCLEOTIDE SEQUENCE [LARGE SCALE GENOMIC DNA]</scope>
    <source>
        <strain evidence="4 5">CCMP332</strain>
    </source>
</reference>
<protein>
    <recommendedName>
        <fullName evidence="3">GOLD domain-containing protein</fullName>
    </recommendedName>
</protein>
<keyword evidence="2" id="KW-0732">Signal</keyword>
<feature type="chain" id="PRO_5044802929" description="GOLD domain-containing protein" evidence="2">
    <location>
        <begin position="37"/>
        <end position="375"/>
    </location>
</feature>